<evidence type="ECO:0000259" key="2">
    <source>
        <dbReference type="Pfam" id="PF07992"/>
    </source>
</evidence>
<dbReference type="RefSeq" id="WP_108641556.1">
    <property type="nucleotide sequence ID" value="NZ_QCYG01000008.1"/>
</dbReference>
<proteinExistence type="predicted"/>
<dbReference type="Pfam" id="PF07992">
    <property type="entry name" value="Pyr_redox_2"/>
    <property type="match status" value="1"/>
</dbReference>
<dbReference type="PRINTS" id="PR00419">
    <property type="entry name" value="ADXRDTASE"/>
</dbReference>
<dbReference type="SUPFAM" id="SSF51905">
    <property type="entry name" value="FAD/NAD(P)-binding domain"/>
    <property type="match status" value="1"/>
</dbReference>
<dbReference type="PANTHER" id="PTHR42949:SF3">
    <property type="entry name" value="ANAEROBIC GLYCEROL-3-PHOSPHATE DEHYDROGENASE SUBUNIT B"/>
    <property type="match status" value="1"/>
</dbReference>
<gene>
    <name evidence="3" type="ORF">DC363_12770</name>
</gene>
<comment type="caution">
    <text evidence="3">The sequence shown here is derived from an EMBL/GenBank/DDBJ whole genome shotgun (WGS) entry which is preliminary data.</text>
</comment>
<keyword evidence="4" id="KW-1185">Reference proteome</keyword>
<dbReference type="AlphaFoldDB" id="A0A2T7FU64"/>
<evidence type="ECO:0000256" key="1">
    <source>
        <dbReference type="ARBA" id="ARBA00023002"/>
    </source>
</evidence>
<dbReference type="InterPro" id="IPR023753">
    <property type="entry name" value="FAD/NAD-binding_dom"/>
</dbReference>
<dbReference type="Proteomes" id="UP000244817">
    <property type="component" value="Unassembled WGS sequence"/>
</dbReference>
<evidence type="ECO:0000313" key="3">
    <source>
        <dbReference type="EMBL" id="PVA05703.1"/>
    </source>
</evidence>
<protein>
    <submittedName>
        <fullName evidence="3">Pyridine nucleotide-disulfide oxidoreductase</fullName>
    </submittedName>
</protein>
<organism evidence="3 4">
    <name type="scientific">Thalassorhabdomicrobium marinisediminis</name>
    <dbReference type="NCBI Taxonomy" id="2170577"/>
    <lineage>
        <taxon>Bacteria</taxon>
        <taxon>Pseudomonadati</taxon>
        <taxon>Pseudomonadota</taxon>
        <taxon>Alphaproteobacteria</taxon>
        <taxon>Rhodobacterales</taxon>
        <taxon>Paracoccaceae</taxon>
        <taxon>Thalassorhabdomicrobium</taxon>
    </lineage>
</organism>
<name>A0A2T7FU64_9RHOB</name>
<dbReference type="InterPro" id="IPR051691">
    <property type="entry name" value="Metab_Enz_Cyan_OpOx_G3PDH"/>
</dbReference>
<keyword evidence="1" id="KW-0560">Oxidoreductase</keyword>
<evidence type="ECO:0000313" key="4">
    <source>
        <dbReference type="Proteomes" id="UP000244817"/>
    </source>
</evidence>
<dbReference type="GO" id="GO:0016491">
    <property type="term" value="F:oxidoreductase activity"/>
    <property type="evidence" value="ECO:0007669"/>
    <property type="project" value="UniProtKB-KW"/>
</dbReference>
<dbReference type="EMBL" id="QCYG01000008">
    <property type="protein sequence ID" value="PVA05703.1"/>
    <property type="molecule type" value="Genomic_DNA"/>
</dbReference>
<dbReference type="OrthoDB" id="5287468at2"/>
<dbReference type="InterPro" id="IPR036188">
    <property type="entry name" value="FAD/NAD-bd_sf"/>
</dbReference>
<reference evidence="3 4" key="1">
    <citation type="submission" date="2018-04" db="EMBL/GenBank/DDBJ databases">
        <title>Pelagivirga bohaiensis gen. nov., sp. nov., a bacterium isolated from the Bohai Sea.</title>
        <authorList>
            <person name="Ji X."/>
        </authorList>
    </citation>
    <scope>NUCLEOTIDE SEQUENCE [LARGE SCALE GENOMIC DNA]</scope>
    <source>
        <strain evidence="3 4">BH-SD16</strain>
    </source>
</reference>
<dbReference type="PANTHER" id="PTHR42949">
    <property type="entry name" value="ANAEROBIC GLYCEROL-3-PHOSPHATE DEHYDROGENASE SUBUNIT B"/>
    <property type="match status" value="1"/>
</dbReference>
<sequence>MAAETFTETSCTVAIVGGGTSGLALAAELMRLKVGRVVVLEREPNSGGIPRHCGHYPFGVYEYKRLMKGPDYARKNTDVAADLGAVIRTGTTVTALRPGGTLELTTPGGREVLHADRVVLCTGVRESSRAQRFINGDRPYGVISTGALQSLAYLEHIRPFTRPVIFGSELVSFSAIQTCAHLGIKPAALVEEEDHVRVRALLTPYLIAKRVPLFTGIRQPTIIGSDQVEAFEFSDKNGRYRRIETDGIIISGRFRPEAALLKASHLAVDRGTGGPVVDQSGRCSDPAYFATGNILRPAETSAFCWQEGVDTAARVANDLETSPSYAPNVISVTHDDPAIRFVVPQRIATPLPPHGMTNFYLGLTKEVRGVLEARAGGKTVWEKPIKSQPIRRLQFPLSEIVKPDVADDITFTLRKSK</sequence>
<feature type="domain" description="FAD/NAD(P)-binding" evidence="2">
    <location>
        <begin position="13"/>
        <end position="295"/>
    </location>
</feature>
<dbReference type="Gene3D" id="3.50.50.60">
    <property type="entry name" value="FAD/NAD(P)-binding domain"/>
    <property type="match status" value="3"/>
</dbReference>
<accession>A0A2T7FU64</accession>